<organism evidence="12 13">
    <name type="scientific">Trebonia kvetii</name>
    <dbReference type="NCBI Taxonomy" id="2480626"/>
    <lineage>
        <taxon>Bacteria</taxon>
        <taxon>Bacillati</taxon>
        <taxon>Actinomycetota</taxon>
        <taxon>Actinomycetes</taxon>
        <taxon>Streptosporangiales</taxon>
        <taxon>Treboniaceae</taxon>
        <taxon>Trebonia</taxon>
    </lineage>
</organism>
<evidence type="ECO:0000313" key="13">
    <source>
        <dbReference type="Proteomes" id="UP000460272"/>
    </source>
</evidence>
<feature type="transmembrane region" description="Helical" evidence="9">
    <location>
        <begin position="164"/>
        <end position="187"/>
    </location>
</feature>
<keyword evidence="13" id="KW-1185">Reference proteome</keyword>
<dbReference type="EMBL" id="RPFW01000006">
    <property type="protein sequence ID" value="TVZ01534.1"/>
    <property type="molecule type" value="Genomic_DNA"/>
</dbReference>
<dbReference type="InterPro" id="IPR050482">
    <property type="entry name" value="Sensor_HK_TwoCompSys"/>
</dbReference>
<feature type="domain" description="Putative sensor" evidence="11">
    <location>
        <begin position="22"/>
        <end position="198"/>
    </location>
</feature>
<comment type="catalytic activity">
    <reaction evidence="1">
        <text>ATP + protein L-histidine = ADP + protein N-phospho-L-histidine.</text>
        <dbReference type="EC" id="2.7.13.3"/>
    </reaction>
</comment>
<dbReference type="OrthoDB" id="3217947at2"/>
<evidence type="ECO:0000256" key="3">
    <source>
        <dbReference type="ARBA" id="ARBA00022553"/>
    </source>
</evidence>
<evidence type="ECO:0000256" key="8">
    <source>
        <dbReference type="ARBA" id="ARBA00023012"/>
    </source>
</evidence>
<keyword evidence="9" id="KW-0472">Membrane</keyword>
<dbReference type="InterPro" id="IPR011712">
    <property type="entry name" value="Sig_transdc_His_kin_sub3_dim/P"/>
</dbReference>
<evidence type="ECO:0000313" key="12">
    <source>
        <dbReference type="EMBL" id="TVZ01534.1"/>
    </source>
</evidence>
<keyword evidence="6 12" id="KW-0418">Kinase</keyword>
<dbReference type="Pfam" id="PF07730">
    <property type="entry name" value="HisKA_3"/>
    <property type="match status" value="1"/>
</dbReference>
<keyword evidence="9" id="KW-1133">Transmembrane helix</keyword>
<evidence type="ECO:0000256" key="4">
    <source>
        <dbReference type="ARBA" id="ARBA00022679"/>
    </source>
</evidence>
<dbReference type="GO" id="GO:0046983">
    <property type="term" value="F:protein dimerization activity"/>
    <property type="evidence" value="ECO:0007669"/>
    <property type="project" value="InterPro"/>
</dbReference>
<dbReference type="RefSeq" id="WP_145858218.1">
    <property type="nucleotide sequence ID" value="NZ_RPFW01000006.1"/>
</dbReference>
<dbReference type="CDD" id="cd16917">
    <property type="entry name" value="HATPase_UhpB-NarQ-NarX-like"/>
    <property type="match status" value="1"/>
</dbReference>
<dbReference type="GO" id="GO:0016020">
    <property type="term" value="C:membrane"/>
    <property type="evidence" value="ECO:0007669"/>
    <property type="project" value="InterPro"/>
</dbReference>
<keyword evidence="7" id="KW-0067">ATP-binding</keyword>
<evidence type="ECO:0000256" key="5">
    <source>
        <dbReference type="ARBA" id="ARBA00022741"/>
    </source>
</evidence>
<keyword evidence="4" id="KW-0808">Transferase</keyword>
<keyword evidence="5" id="KW-0547">Nucleotide-binding</keyword>
<evidence type="ECO:0000256" key="7">
    <source>
        <dbReference type="ARBA" id="ARBA00022840"/>
    </source>
</evidence>
<accession>A0A6P2BR92</accession>
<keyword evidence="8" id="KW-0902">Two-component regulatory system</keyword>
<dbReference type="GO" id="GO:0000155">
    <property type="term" value="F:phosphorelay sensor kinase activity"/>
    <property type="evidence" value="ECO:0007669"/>
    <property type="project" value="InterPro"/>
</dbReference>
<reference evidence="12 13" key="1">
    <citation type="submission" date="2018-11" db="EMBL/GenBank/DDBJ databases">
        <title>Trebonia kvetii gen.nov., sp.nov., a novel acidophilic actinobacterium, and proposal of the new actinobacterial family Treboniaceae fam. nov.</title>
        <authorList>
            <person name="Rapoport D."/>
            <person name="Sagova-Mareckova M."/>
            <person name="Sedlacek I."/>
            <person name="Provaznik J."/>
            <person name="Kralova S."/>
            <person name="Pavlinic D."/>
            <person name="Benes V."/>
            <person name="Kopecky J."/>
        </authorList>
    </citation>
    <scope>NUCLEOTIDE SEQUENCE [LARGE SCALE GENOMIC DNA]</scope>
    <source>
        <strain evidence="12 13">15Tr583</strain>
    </source>
</reference>
<dbReference type="AlphaFoldDB" id="A0A6P2BR92"/>
<dbReference type="Gene3D" id="1.20.5.1930">
    <property type="match status" value="1"/>
</dbReference>
<dbReference type="PANTHER" id="PTHR24421:SF10">
    <property type="entry name" value="NITRATE_NITRITE SENSOR PROTEIN NARQ"/>
    <property type="match status" value="1"/>
</dbReference>
<evidence type="ECO:0000256" key="2">
    <source>
        <dbReference type="ARBA" id="ARBA00012438"/>
    </source>
</evidence>
<gene>
    <name evidence="12" type="ORF">EAS64_28980</name>
</gene>
<evidence type="ECO:0000259" key="10">
    <source>
        <dbReference type="Pfam" id="PF07730"/>
    </source>
</evidence>
<feature type="domain" description="Signal transduction histidine kinase subgroup 3 dimerisation and phosphoacceptor" evidence="10">
    <location>
        <begin position="225"/>
        <end position="292"/>
    </location>
</feature>
<keyword evidence="3" id="KW-0597">Phosphoprotein</keyword>
<evidence type="ECO:0000256" key="6">
    <source>
        <dbReference type="ARBA" id="ARBA00022777"/>
    </source>
</evidence>
<feature type="transmembrane region" description="Helical" evidence="9">
    <location>
        <begin position="12"/>
        <end position="34"/>
    </location>
</feature>
<evidence type="ECO:0000256" key="1">
    <source>
        <dbReference type="ARBA" id="ARBA00000085"/>
    </source>
</evidence>
<comment type="caution">
    <text evidence="12">The sequence shown here is derived from an EMBL/GenBank/DDBJ whole genome shotgun (WGS) entry which is preliminary data.</text>
</comment>
<keyword evidence="9" id="KW-0812">Transmembrane</keyword>
<dbReference type="Gene3D" id="3.30.565.10">
    <property type="entry name" value="Histidine kinase-like ATPase, C-terminal domain"/>
    <property type="match status" value="1"/>
</dbReference>
<protein>
    <recommendedName>
        <fullName evidence="2">histidine kinase</fullName>
        <ecNumber evidence="2">2.7.13.3</ecNumber>
    </recommendedName>
</protein>
<sequence>MHFVRDLVSPRTWLAFIHHFIGVCVGAVVVWIVVPGLVAGALGLPVALIGMPILGTTLRFTDWFARAERARFAVTLGERIPAWPAGTRSGYRLRLLPRLAKLSEHATWREVSYAVLRGPLSAAAAFVTLGVWAFGLIMTTLPLFDWSLPGGGFHVDGRTLHETKAVFVAVAGLLVLLAAPQVTRGLALADAALARRLLGPPGGLAARVAELELSRERVVDAAEAERRRIERDLHDGAQQRLVALAMELGRAKARFSDDIDAARDLVDSAHAQAKAALIELRDLVRGVHPPVLTDRGLDAALSGLAARSPVPVEVNVDMPVRPKPLVEAVAYFVVAEALTNVAKHSRASQAKVVVEGHGYPGTLAVVISDDGIGGADPNGAGLSGLVSRVSGIDGRLTVESPVGGPTIIAAELPCSG</sequence>
<evidence type="ECO:0000259" key="11">
    <source>
        <dbReference type="Pfam" id="PF13796"/>
    </source>
</evidence>
<dbReference type="EC" id="2.7.13.3" evidence="2"/>
<feature type="transmembrane region" description="Helical" evidence="9">
    <location>
        <begin position="40"/>
        <end position="61"/>
    </location>
</feature>
<dbReference type="Proteomes" id="UP000460272">
    <property type="component" value="Unassembled WGS sequence"/>
</dbReference>
<proteinExistence type="predicted"/>
<name>A0A6P2BR92_9ACTN</name>
<dbReference type="InterPro" id="IPR036890">
    <property type="entry name" value="HATPase_C_sf"/>
</dbReference>
<evidence type="ECO:0000256" key="9">
    <source>
        <dbReference type="SAM" id="Phobius"/>
    </source>
</evidence>
<dbReference type="PANTHER" id="PTHR24421">
    <property type="entry name" value="NITRATE/NITRITE SENSOR PROTEIN NARX-RELATED"/>
    <property type="match status" value="1"/>
</dbReference>
<dbReference type="SUPFAM" id="SSF55874">
    <property type="entry name" value="ATPase domain of HSP90 chaperone/DNA topoisomerase II/histidine kinase"/>
    <property type="match status" value="1"/>
</dbReference>
<dbReference type="Pfam" id="PF13796">
    <property type="entry name" value="Sensor"/>
    <property type="match status" value="1"/>
</dbReference>
<feature type="transmembrane region" description="Helical" evidence="9">
    <location>
        <begin position="122"/>
        <end position="144"/>
    </location>
</feature>
<dbReference type="GO" id="GO:0005524">
    <property type="term" value="F:ATP binding"/>
    <property type="evidence" value="ECO:0007669"/>
    <property type="project" value="UniProtKB-KW"/>
</dbReference>
<dbReference type="InterPro" id="IPR025828">
    <property type="entry name" value="Put_sensor_dom"/>
</dbReference>